<dbReference type="EMBL" id="NNRL01000157">
    <property type="protein sequence ID" value="OYR13515.1"/>
    <property type="molecule type" value="Genomic_DNA"/>
</dbReference>
<dbReference type="AlphaFoldDB" id="A0A256FF73"/>
<keyword evidence="2" id="KW-1185">Reference proteome</keyword>
<evidence type="ECO:0000313" key="2">
    <source>
        <dbReference type="Proteomes" id="UP000216478"/>
    </source>
</evidence>
<comment type="caution">
    <text evidence="1">The sequence shown here is derived from an EMBL/GenBank/DDBJ whole genome shotgun (WGS) entry which is preliminary data.</text>
</comment>
<organism evidence="1 2">
    <name type="scientific">Brucella grignonensis</name>
    <dbReference type="NCBI Taxonomy" id="94627"/>
    <lineage>
        <taxon>Bacteria</taxon>
        <taxon>Pseudomonadati</taxon>
        <taxon>Pseudomonadota</taxon>
        <taxon>Alphaproteobacteria</taxon>
        <taxon>Hyphomicrobiales</taxon>
        <taxon>Brucellaceae</taxon>
        <taxon>Brucella/Ochrobactrum group</taxon>
        <taxon>Brucella</taxon>
    </lineage>
</organism>
<name>A0A256FF73_9HYPH</name>
<accession>A0A256FF73</accession>
<proteinExistence type="predicted"/>
<gene>
    <name evidence="1" type="ORF">CEV33_0309</name>
</gene>
<dbReference type="Proteomes" id="UP000216478">
    <property type="component" value="Unassembled WGS sequence"/>
</dbReference>
<sequence>MKTQVNKLSNFRAAICFDRAISHLGNLRINDEGTKPVVIFNTE</sequence>
<reference evidence="1 2" key="1">
    <citation type="submission" date="2017-07" db="EMBL/GenBank/DDBJ databases">
        <title>Phylogenetic study on the rhizospheric bacterium Ochrobactrum sp. A44.</title>
        <authorList>
            <person name="Krzyzanowska D.M."/>
            <person name="Ossowicki A."/>
            <person name="Rajewska M."/>
            <person name="Maciag T."/>
            <person name="Kaczynski Z."/>
            <person name="Czerwicka M."/>
            <person name="Jafra S."/>
        </authorList>
    </citation>
    <scope>NUCLEOTIDE SEQUENCE [LARGE SCALE GENOMIC DNA]</scope>
    <source>
        <strain evidence="1 2">OgA9a</strain>
    </source>
</reference>
<evidence type="ECO:0000313" key="1">
    <source>
        <dbReference type="EMBL" id="OYR13515.1"/>
    </source>
</evidence>
<protein>
    <submittedName>
        <fullName evidence="1">Uncharacterized protein</fullName>
    </submittedName>
</protein>